<dbReference type="Proteomes" id="UP000027120">
    <property type="component" value="Unassembled WGS sequence"/>
</dbReference>
<feature type="region of interest" description="Disordered" evidence="1">
    <location>
        <begin position="477"/>
        <end position="500"/>
    </location>
</feature>
<feature type="region of interest" description="Disordered" evidence="1">
    <location>
        <begin position="71"/>
        <end position="92"/>
    </location>
</feature>
<dbReference type="EMBL" id="KK784879">
    <property type="protein sequence ID" value="KDO77870.1"/>
    <property type="molecule type" value="Genomic_DNA"/>
</dbReference>
<reference evidence="2 3" key="1">
    <citation type="submission" date="2014-04" db="EMBL/GenBank/DDBJ databases">
        <authorList>
            <consortium name="International Citrus Genome Consortium"/>
            <person name="Gmitter F."/>
            <person name="Chen C."/>
            <person name="Farmerie W."/>
            <person name="Harkins T."/>
            <person name="Desany B."/>
            <person name="Mohiuddin M."/>
            <person name="Kodira C."/>
            <person name="Borodovsky M."/>
            <person name="Lomsadze A."/>
            <person name="Burns P."/>
            <person name="Jenkins J."/>
            <person name="Prochnik S."/>
            <person name="Shu S."/>
            <person name="Chapman J."/>
            <person name="Pitluck S."/>
            <person name="Schmutz J."/>
            <person name="Rokhsar D."/>
        </authorList>
    </citation>
    <scope>NUCLEOTIDE SEQUENCE</scope>
</reference>
<dbReference type="STRING" id="2711.A0A067GGT6"/>
<dbReference type="AlphaFoldDB" id="A0A067GGT6"/>
<feature type="compositionally biased region" description="Basic and acidic residues" evidence="1">
    <location>
        <begin position="486"/>
        <end position="495"/>
    </location>
</feature>
<evidence type="ECO:0000313" key="2">
    <source>
        <dbReference type="EMBL" id="KDO77870.1"/>
    </source>
</evidence>
<gene>
    <name evidence="2" type="ORF">CISIN_1g006045mg</name>
</gene>
<dbReference type="Pfam" id="PF05097">
    <property type="entry name" value="DUF688"/>
    <property type="match status" value="1"/>
</dbReference>
<feature type="region of interest" description="Disordered" evidence="1">
    <location>
        <begin position="599"/>
        <end position="618"/>
    </location>
</feature>
<feature type="compositionally biased region" description="Acidic residues" evidence="1">
    <location>
        <begin position="253"/>
        <end position="277"/>
    </location>
</feature>
<dbReference type="InterPro" id="IPR007789">
    <property type="entry name" value="DUF688"/>
</dbReference>
<feature type="region of interest" description="Disordered" evidence="1">
    <location>
        <begin position="251"/>
        <end position="278"/>
    </location>
</feature>
<keyword evidence="3" id="KW-1185">Reference proteome</keyword>
<protein>
    <recommendedName>
        <fullName evidence="4">DUF688 domain-containing protein</fullName>
    </recommendedName>
</protein>
<evidence type="ECO:0000256" key="1">
    <source>
        <dbReference type="SAM" id="MobiDB-lite"/>
    </source>
</evidence>
<feature type="region of interest" description="Disordered" evidence="1">
    <location>
        <begin position="382"/>
        <end position="403"/>
    </location>
</feature>
<evidence type="ECO:0008006" key="4">
    <source>
        <dbReference type="Google" id="ProtNLM"/>
    </source>
</evidence>
<name>A0A067GGT6_CITSI</name>
<feature type="compositionally biased region" description="Basic and acidic residues" evidence="1">
    <location>
        <begin position="73"/>
        <end position="86"/>
    </location>
</feature>
<sequence>MDERKLNFNAPLLSVRRYSTTAVASSDGENGKMVEISASSRRYSIPFYRTDLNLEQVTEPAAVPFMWEQIPGRPKDGGPELQHSEDAPVTPRLPPLKALDIIKYPLAKEFDDSPRVESRSLNENMCTLDSPNEANDWKQQLDTDNDDDVYSDALDTLSSTDSYSINCSLSGLSGSDGQVVKRSGTFSTDPQTRDFMMRRFLPAAKAMALEPPQYASRKQPVTIEQPRQVIKVVSEDRRPLVNKSIFIPHYGEDVEEEEEEEEEEETEDEVDEYDDSDNLSGKACGLLPRLCLNKSLCLLNPMPGLKARTHSSVSSSSDVRNLGKAAYTESRNQTVKKHVRDAVYKHQAESGVQSPKLLGIENKMTCGSNRFACLSDQQMAGRSSPYRRGISPYRNERPQSPFRGGGFLGVPKEAENVRANKLNPYNRAGSKSQELFPHHSFKKRFGSLSPAVEKTLYVDTVNFSKISDTMGQMKSEGIERTASVDTVKDESRSETKVSASIEASRSSSFEKIMHPAGQGDMEQCLGLDGELNQECKSLVCTNVTADETLNSICQHKSEADDLGCINSGSEQSLLPLPLPKKPTESWLWRTLPSVSSRNSFSNPNVGTRFNPKKQDPKTPLTTTKWETIVKTSYAHHDHIRYSEVIYLKFCFVIDGLVMENKKS</sequence>
<proteinExistence type="predicted"/>
<dbReference type="PANTHER" id="PTHR33671">
    <property type="entry name" value="N-METHYLTRANSFERASE, PUTATIVE (DUF688)-RELATED"/>
    <property type="match status" value="1"/>
</dbReference>
<evidence type="ECO:0000313" key="3">
    <source>
        <dbReference type="Proteomes" id="UP000027120"/>
    </source>
</evidence>
<organism evidence="2 3">
    <name type="scientific">Citrus sinensis</name>
    <name type="common">Sweet orange</name>
    <name type="synonym">Citrus aurantium var. sinensis</name>
    <dbReference type="NCBI Taxonomy" id="2711"/>
    <lineage>
        <taxon>Eukaryota</taxon>
        <taxon>Viridiplantae</taxon>
        <taxon>Streptophyta</taxon>
        <taxon>Embryophyta</taxon>
        <taxon>Tracheophyta</taxon>
        <taxon>Spermatophyta</taxon>
        <taxon>Magnoliopsida</taxon>
        <taxon>eudicotyledons</taxon>
        <taxon>Gunneridae</taxon>
        <taxon>Pentapetalae</taxon>
        <taxon>rosids</taxon>
        <taxon>malvids</taxon>
        <taxon>Sapindales</taxon>
        <taxon>Rutaceae</taxon>
        <taxon>Aurantioideae</taxon>
        <taxon>Citrus</taxon>
    </lineage>
</organism>
<dbReference type="PANTHER" id="PTHR33671:SF3">
    <property type="entry name" value="F28N24.8 PROTEIN"/>
    <property type="match status" value="1"/>
</dbReference>
<accession>A0A067GGT6</accession>